<dbReference type="eggNOG" id="ENOG502ZPEF">
    <property type="taxonomic scope" value="Bacteria"/>
</dbReference>
<organism evidence="2 3">
    <name type="scientific">Roseovarius mucosus DSM 17069</name>
    <dbReference type="NCBI Taxonomy" id="1288298"/>
    <lineage>
        <taxon>Bacteria</taxon>
        <taxon>Pseudomonadati</taxon>
        <taxon>Pseudomonadota</taxon>
        <taxon>Alphaproteobacteria</taxon>
        <taxon>Rhodobacterales</taxon>
        <taxon>Roseobacteraceae</taxon>
        <taxon>Roseovarius</taxon>
    </lineage>
</organism>
<feature type="signal peptide" evidence="1">
    <location>
        <begin position="1"/>
        <end position="21"/>
    </location>
</feature>
<name>A0A0A0HMF5_9RHOB</name>
<dbReference type="HOGENOM" id="CLU_2384324_0_0_5"/>
<dbReference type="OrthoDB" id="7875167at2"/>
<gene>
    <name evidence="2" type="ORF">rosmuc_00968</name>
</gene>
<dbReference type="PATRIC" id="fig|1288298.3.peg.981"/>
<keyword evidence="1" id="KW-0732">Signal</keyword>
<evidence type="ECO:0000313" key="2">
    <source>
        <dbReference type="EMBL" id="KGM89002.1"/>
    </source>
</evidence>
<protein>
    <recommendedName>
        <fullName evidence="4">Integral membrane protein</fullName>
    </recommendedName>
</protein>
<dbReference type="AlphaFoldDB" id="A0A0A0HMF5"/>
<dbReference type="EMBL" id="AONH01000004">
    <property type="protein sequence ID" value="KGM89002.1"/>
    <property type="molecule type" value="Genomic_DNA"/>
</dbReference>
<evidence type="ECO:0000256" key="1">
    <source>
        <dbReference type="SAM" id="SignalP"/>
    </source>
</evidence>
<evidence type="ECO:0000313" key="3">
    <source>
        <dbReference type="Proteomes" id="UP000030021"/>
    </source>
</evidence>
<proteinExistence type="predicted"/>
<accession>A0A0A0HMF5</accession>
<evidence type="ECO:0008006" key="4">
    <source>
        <dbReference type="Google" id="ProtNLM"/>
    </source>
</evidence>
<dbReference type="Proteomes" id="UP000030021">
    <property type="component" value="Unassembled WGS sequence"/>
</dbReference>
<reference evidence="2 3" key="1">
    <citation type="submission" date="2013-01" db="EMBL/GenBank/DDBJ databases">
        <authorList>
            <person name="Fiebig A."/>
            <person name="Goeker M."/>
            <person name="Klenk H.-P.P."/>
        </authorList>
    </citation>
    <scope>NUCLEOTIDE SEQUENCE [LARGE SCALE GENOMIC DNA]</scope>
    <source>
        <strain evidence="2 3">DSM 17069</strain>
    </source>
</reference>
<dbReference type="RefSeq" id="WP_037270526.1">
    <property type="nucleotide sequence ID" value="NZ_KN293977.1"/>
</dbReference>
<sequence length="94" mass="10058">MKPILTLITALTLGLTGAAQADVSKKIGRASQIKVGKSSVMPPASHQGQWWTHPSGCEYSRTGRPGETVWYLIINTARPGCPAYISVTGRGDVY</sequence>
<comment type="caution">
    <text evidence="2">The sequence shown here is derived from an EMBL/GenBank/DDBJ whole genome shotgun (WGS) entry which is preliminary data.</text>
</comment>
<feature type="chain" id="PRO_5001963351" description="Integral membrane protein" evidence="1">
    <location>
        <begin position="22"/>
        <end position="94"/>
    </location>
</feature>